<keyword evidence="2" id="KW-1185">Reference proteome</keyword>
<sequence length="142" mass="15678">MKISSRFTIAVHILLLISIERNTRCTSEYIADSVNTNPVIIRKVMGKLKNAGMIIIHRGPGGAELLKPLVQITLLDIYRAVEVVEEGELFQIHNDPNPNCAVGANIQGVLELILLKAQDAMETILDEVTMEELVTVFSKKIG</sequence>
<dbReference type="InterPro" id="IPR036390">
    <property type="entry name" value="WH_DNA-bd_sf"/>
</dbReference>
<dbReference type="EMBL" id="PIOD01000020">
    <property type="protein sequence ID" value="RDW16237.1"/>
    <property type="molecule type" value="Genomic_DNA"/>
</dbReference>
<proteinExistence type="predicted"/>
<gene>
    <name evidence="1" type="ORF">CWR45_15290</name>
</gene>
<reference evidence="2" key="1">
    <citation type="submission" date="2017-11" db="EMBL/GenBank/DDBJ databases">
        <authorList>
            <person name="Zhu W."/>
        </authorList>
    </citation>
    <scope>NUCLEOTIDE SEQUENCE [LARGE SCALE GENOMIC DNA]</scope>
    <source>
        <strain evidence="2">CAU 1051</strain>
    </source>
</reference>
<dbReference type="InterPro" id="IPR036388">
    <property type="entry name" value="WH-like_DNA-bd_sf"/>
</dbReference>
<dbReference type="PANTHER" id="PTHR33221">
    <property type="entry name" value="WINGED HELIX-TURN-HELIX TRANSCRIPTIONAL REGULATOR, RRF2 FAMILY"/>
    <property type="match status" value="1"/>
</dbReference>
<dbReference type="PANTHER" id="PTHR33221:SF15">
    <property type="entry name" value="HTH-TYPE TRANSCRIPTIONAL REGULATOR YWGB-RELATED"/>
    <property type="match status" value="1"/>
</dbReference>
<dbReference type="GO" id="GO:0003700">
    <property type="term" value="F:DNA-binding transcription factor activity"/>
    <property type="evidence" value="ECO:0007669"/>
    <property type="project" value="TreeGrafter"/>
</dbReference>
<accession>A0A3D8PL73</accession>
<dbReference type="PROSITE" id="PS51197">
    <property type="entry name" value="HTH_RRF2_2"/>
    <property type="match status" value="1"/>
</dbReference>
<evidence type="ECO:0000313" key="1">
    <source>
        <dbReference type="EMBL" id="RDW16237.1"/>
    </source>
</evidence>
<name>A0A3D8PL73_9BACI</name>
<dbReference type="Gene3D" id="1.10.10.10">
    <property type="entry name" value="Winged helix-like DNA-binding domain superfamily/Winged helix DNA-binding domain"/>
    <property type="match status" value="1"/>
</dbReference>
<dbReference type="OrthoDB" id="213028at2"/>
<dbReference type="Proteomes" id="UP000256520">
    <property type="component" value="Unassembled WGS sequence"/>
</dbReference>
<dbReference type="FunFam" id="1.10.10.10:FF:000138">
    <property type="entry name" value="Rrf2 family transcriptional regulator"/>
    <property type="match status" value="1"/>
</dbReference>
<dbReference type="InterPro" id="IPR000944">
    <property type="entry name" value="Tscrpt_reg_Rrf2"/>
</dbReference>
<dbReference type="GO" id="GO:0005829">
    <property type="term" value="C:cytosol"/>
    <property type="evidence" value="ECO:0007669"/>
    <property type="project" value="TreeGrafter"/>
</dbReference>
<dbReference type="Pfam" id="PF02082">
    <property type="entry name" value="Rrf2"/>
    <property type="match status" value="1"/>
</dbReference>
<dbReference type="AlphaFoldDB" id="A0A3D8PL73"/>
<evidence type="ECO:0000313" key="2">
    <source>
        <dbReference type="Proteomes" id="UP000256520"/>
    </source>
</evidence>
<dbReference type="SUPFAM" id="SSF46785">
    <property type="entry name" value="Winged helix' DNA-binding domain"/>
    <property type="match status" value="1"/>
</dbReference>
<organism evidence="1 2">
    <name type="scientific">Oceanobacillus chungangensis</name>
    <dbReference type="NCBI Taxonomy" id="1229152"/>
    <lineage>
        <taxon>Bacteria</taxon>
        <taxon>Bacillati</taxon>
        <taxon>Bacillota</taxon>
        <taxon>Bacilli</taxon>
        <taxon>Bacillales</taxon>
        <taxon>Bacillaceae</taxon>
        <taxon>Oceanobacillus</taxon>
    </lineage>
</organism>
<dbReference type="RefSeq" id="WP_115750740.1">
    <property type="nucleotide sequence ID" value="NZ_PIOD01000020.1"/>
</dbReference>
<comment type="caution">
    <text evidence="1">The sequence shown here is derived from an EMBL/GenBank/DDBJ whole genome shotgun (WGS) entry which is preliminary data.</text>
</comment>
<protein>
    <submittedName>
        <fullName evidence="1">Transcriptional regulator</fullName>
    </submittedName>
</protein>